<accession>A0A939LN31</accession>
<protein>
    <submittedName>
        <fullName evidence="3">Serine/threonine-protein phosphatase</fullName>
    </submittedName>
</protein>
<dbReference type="AlphaFoldDB" id="A0A939LN31"/>
<organism evidence="3 4">
    <name type="scientific">Actinotalea soli</name>
    <dbReference type="NCBI Taxonomy" id="2819234"/>
    <lineage>
        <taxon>Bacteria</taxon>
        <taxon>Bacillati</taxon>
        <taxon>Actinomycetota</taxon>
        <taxon>Actinomycetes</taxon>
        <taxon>Micrococcales</taxon>
        <taxon>Cellulomonadaceae</taxon>
        <taxon>Actinotalea</taxon>
    </lineage>
</organism>
<dbReference type="InterPro" id="IPR001932">
    <property type="entry name" value="PPM-type_phosphatase-like_dom"/>
</dbReference>
<dbReference type="EMBL" id="JAGEMK010000001">
    <property type="protein sequence ID" value="MBO1750359.1"/>
    <property type="molecule type" value="Genomic_DNA"/>
</dbReference>
<name>A0A939LN31_9CELL</name>
<dbReference type="InterPro" id="IPR036457">
    <property type="entry name" value="PPM-type-like_dom_sf"/>
</dbReference>
<keyword evidence="4" id="KW-1185">Reference proteome</keyword>
<feature type="domain" description="PPM-type phosphatase" evidence="2">
    <location>
        <begin position="185"/>
        <end position="405"/>
    </location>
</feature>
<keyword evidence="1" id="KW-0378">Hydrolase</keyword>
<dbReference type="SMART" id="SM00331">
    <property type="entry name" value="PP2C_SIG"/>
    <property type="match status" value="1"/>
</dbReference>
<dbReference type="SUPFAM" id="SSF81606">
    <property type="entry name" value="PP2C-like"/>
    <property type="match status" value="1"/>
</dbReference>
<gene>
    <name evidence="3" type="ORF">J4G33_00920</name>
</gene>
<dbReference type="GO" id="GO:0016791">
    <property type="term" value="F:phosphatase activity"/>
    <property type="evidence" value="ECO:0007669"/>
    <property type="project" value="TreeGrafter"/>
</dbReference>
<dbReference type="Pfam" id="PF07228">
    <property type="entry name" value="SpoIIE"/>
    <property type="match status" value="1"/>
</dbReference>
<evidence type="ECO:0000313" key="3">
    <source>
        <dbReference type="EMBL" id="MBO1750359.1"/>
    </source>
</evidence>
<dbReference type="Proteomes" id="UP000664209">
    <property type="component" value="Unassembled WGS sequence"/>
</dbReference>
<evidence type="ECO:0000313" key="4">
    <source>
        <dbReference type="Proteomes" id="UP000664209"/>
    </source>
</evidence>
<dbReference type="PANTHER" id="PTHR43156">
    <property type="entry name" value="STAGE II SPORULATION PROTEIN E-RELATED"/>
    <property type="match status" value="1"/>
</dbReference>
<dbReference type="InterPro" id="IPR052016">
    <property type="entry name" value="Bact_Sigma-Reg"/>
</dbReference>
<dbReference type="PANTHER" id="PTHR43156:SF2">
    <property type="entry name" value="STAGE II SPORULATION PROTEIN E"/>
    <property type="match status" value="1"/>
</dbReference>
<evidence type="ECO:0000256" key="1">
    <source>
        <dbReference type="ARBA" id="ARBA00022801"/>
    </source>
</evidence>
<proteinExistence type="predicted"/>
<sequence>MTTPDVNVAKLLVAAEDASPAAAVLTATQELRRVLGTGAVSFLIADAGGNALIDHLDNAAREDLNSTIPGRAWRTQRIETDAEHRCAYVPVTVRGDALGVLVVDLPEDSSWASAAAPSEAAVLDEEVAVQLRAMAHALGYVVIANQRHTDVYQTAMRSTPFALTMEIQRRLLPAAFVCEGGAFTLAGWLEPSASAGGDTFDYVASSDRLTASLTDAVGHDVTAALLATLTVNALRNARRSGATLAEQAQAAHQAMVDHAEAGQFVTGILLEVDLTTVHASLDHAVTTEDPSEEGTTVRLINAGHPGGLLLRGDEVTKVVPARSPALGIGPGAFEHQDLRLLPGDRLLLMTDGMFERSAAAFDLAGFLRDSADRHPRNVAQDLSRAFLEATGGTIKDDAALMLLEWHGGTTSRTTVSGADATR</sequence>
<dbReference type="Gene3D" id="3.60.40.10">
    <property type="entry name" value="PPM-type phosphatase domain"/>
    <property type="match status" value="1"/>
</dbReference>
<reference evidence="3" key="1">
    <citation type="submission" date="2021-03" db="EMBL/GenBank/DDBJ databases">
        <title>Actinotalea soli sp. nov., isolated from soil.</title>
        <authorList>
            <person name="Ping W."/>
            <person name="Zhang J."/>
        </authorList>
    </citation>
    <scope>NUCLEOTIDE SEQUENCE</scope>
    <source>
        <strain evidence="3">BY-33</strain>
    </source>
</reference>
<evidence type="ECO:0000259" key="2">
    <source>
        <dbReference type="SMART" id="SM00331"/>
    </source>
</evidence>
<dbReference type="RefSeq" id="WP_208054018.1">
    <property type="nucleotide sequence ID" value="NZ_JAGEMK010000001.1"/>
</dbReference>
<comment type="caution">
    <text evidence="3">The sequence shown here is derived from an EMBL/GenBank/DDBJ whole genome shotgun (WGS) entry which is preliminary data.</text>
</comment>